<dbReference type="RefSeq" id="WP_260978843.1">
    <property type="nucleotide sequence ID" value="NZ_JAODBU010000008.1"/>
</dbReference>
<evidence type="ECO:0000259" key="3">
    <source>
        <dbReference type="Pfam" id="PF00905"/>
    </source>
</evidence>
<keyword evidence="2" id="KW-0812">Transmembrane</keyword>
<dbReference type="PANTHER" id="PTHR30627">
    <property type="entry name" value="PEPTIDOGLYCAN D,D-TRANSPEPTIDASE"/>
    <property type="match status" value="1"/>
</dbReference>
<dbReference type="PANTHER" id="PTHR30627:SF24">
    <property type="entry name" value="PENICILLIN-BINDING PROTEIN 4B"/>
    <property type="match status" value="1"/>
</dbReference>
<organism evidence="5 6">
    <name type="scientific">Eubacterium album</name>
    <dbReference type="NCBI Taxonomy" id="2978477"/>
    <lineage>
        <taxon>Bacteria</taxon>
        <taxon>Bacillati</taxon>
        <taxon>Bacillota</taxon>
        <taxon>Clostridia</taxon>
        <taxon>Eubacteriales</taxon>
        <taxon>Eubacteriaceae</taxon>
        <taxon>Eubacterium</taxon>
    </lineage>
</organism>
<dbReference type="EMBL" id="JAODBU010000008">
    <property type="protein sequence ID" value="MCT7399405.1"/>
    <property type="molecule type" value="Genomic_DNA"/>
</dbReference>
<evidence type="ECO:0000313" key="5">
    <source>
        <dbReference type="EMBL" id="MCT7399405.1"/>
    </source>
</evidence>
<dbReference type="Gene3D" id="3.90.1310.10">
    <property type="entry name" value="Penicillin-binding protein 2a (Domain 2)"/>
    <property type="match status" value="1"/>
</dbReference>
<accession>A0ABT2M1L1</accession>
<proteinExistence type="predicted"/>
<evidence type="ECO:0000313" key="6">
    <source>
        <dbReference type="Proteomes" id="UP001431199"/>
    </source>
</evidence>
<feature type="domain" description="Penicillin-binding protein transpeptidase" evidence="3">
    <location>
        <begin position="180"/>
        <end position="486"/>
    </location>
</feature>
<feature type="region of interest" description="Disordered" evidence="1">
    <location>
        <begin position="1"/>
        <end position="21"/>
    </location>
</feature>
<reference evidence="5" key="1">
    <citation type="submission" date="2022-09" db="EMBL/GenBank/DDBJ databases">
        <title>Eubacterium sp. LFL-14 isolated from human feces.</title>
        <authorList>
            <person name="Liu F."/>
        </authorList>
    </citation>
    <scope>NUCLEOTIDE SEQUENCE</scope>
    <source>
        <strain evidence="5">LFL-14</strain>
    </source>
</reference>
<dbReference type="InterPro" id="IPR012338">
    <property type="entry name" value="Beta-lactam/transpept-like"/>
</dbReference>
<keyword evidence="6" id="KW-1185">Reference proteome</keyword>
<dbReference type="InterPro" id="IPR054120">
    <property type="entry name" value="PBPA_dimer"/>
</dbReference>
<comment type="caution">
    <text evidence="5">The sequence shown here is derived from an EMBL/GenBank/DDBJ whole genome shotgun (WGS) entry which is preliminary data.</text>
</comment>
<evidence type="ECO:0000256" key="1">
    <source>
        <dbReference type="SAM" id="MobiDB-lite"/>
    </source>
</evidence>
<keyword evidence="2" id="KW-1133">Transmembrane helix</keyword>
<feature type="transmembrane region" description="Helical" evidence="2">
    <location>
        <begin position="33"/>
        <end position="56"/>
    </location>
</feature>
<evidence type="ECO:0000256" key="2">
    <source>
        <dbReference type="SAM" id="Phobius"/>
    </source>
</evidence>
<keyword evidence="2" id="KW-0472">Membrane</keyword>
<evidence type="ECO:0000259" key="4">
    <source>
        <dbReference type="Pfam" id="PF21922"/>
    </source>
</evidence>
<gene>
    <name evidence="5" type="ORF">N5B56_09965</name>
</gene>
<feature type="domain" description="Penicillin binding protein A dimerisation" evidence="4">
    <location>
        <begin position="80"/>
        <end position="159"/>
    </location>
</feature>
<dbReference type="SUPFAM" id="SSF56601">
    <property type="entry name" value="beta-lactamase/transpeptidase-like"/>
    <property type="match status" value="1"/>
</dbReference>
<dbReference type="Pfam" id="PF00905">
    <property type="entry name" value="Transpeptidase"/>
    <property type="match status" value="1"/>
</dbReference>
<dbReference type="InterPro" id="IPR050515">
    <property type="entry name" value="Beta-lactam/transpept"/>
</dbReference>
<sequence length="491" mass="55272">MNRDRQREYDSLKEQAKLEKSERKKRKKLNSEIMTTTIIFALIFFVMIGYYVYFLVVESHDVVNNDYNKRIDGYAETVVRGTIFSADGDKLAYTKTDDAGNETREYPYDELFSHVIGIKNHGKSGLEKVYNYELLSTNVSPIQKIVDDFMNVKEKGNDVYTTLDVSLQKSATDSLGKNKGAVVIIDPESGAIKAMTSKPNYNPNTIDDIWDKLAKDTSDSRLVNRATQGKYTPGSIFKIVTTLEYMRENKNYNDFHFNCKGSTTINNVSIKCFDGHAHYSEELIDAFAYSCNSAFSTIGTELDMTKFASTAKGLLFNEKLPIEIEYNKSEFNLSNESTTFDIMQTSIGQGTTLVTPIHMAMIASSIANNGKLMKPYLVDKIESSDKSVVTKTENEEYASLMTKKEAKQLQKYMRAVVEYGTGKIMAYSKYTAYGKTGTAEIDKNNNVNSWFVGYGEKDGKKIAIAVVIEDMPEGSDSAVKCVKAIFDDYFE</sequence>
<dbReference type="Proteomes" id="UP001431199">
    <property type="component" value="Unassembled WGS sequence"/>
</dbReference>
<protein>
    <submittedName>
        <fullName evidence="5">Penicillin-binding transpeptidase domain-containing protein</fullName>
    </submittedName>
</protein>
<name>A0ABT2M1L1_9FIRM</name>
<dbReference type="Gene3D" id="3.40.710.10">
    <property type="entry name" value="DD-peptidase/beta-lactamase superfamily"/>
    <property type="match status" value="1"/>
</dbReference>
<dbReference type="InterPro" id="IPR001460">
    <property type="entry name" value="PCN-bd_Tpept"/>
</dbReference>
<dbReference type="Pfam" id="PF21922">
    <property type="entry name" value="PBP_dimer_2"/>
    <property type="match status" value="1"/>
</dbReference>